<dbReference type="Proteomes" id="UP000006732">
    <property type="component" value="Plasmid pPRO1"/>
</dbReference>
<geneLocation type="plasmid" evidence="1 2">
    <name>pPRO1</name>
</geneLocation>
<organism evidence="1 2">
    <name type="scientific">Pelobacter propionicus (strain DSM 2379 / NBRC 103807 / OttBd1)</name>
    <dbReference type="NCBI Taxonomy" id="338966"/>
    <lineage>
        <taxon>Bacteria</taxon>
        <taxon>Pseudomonadati</taxon>
        <taxon>Thermodesulfobacteriota</taxon>
        <taxon>Desulfuromonadia</taxon>
        <taxon>Desulfuromonadales</taxon>
        <taxon>Desulfuromonadaceae</taxon>
        <taxon>Pelobacter</taxon>
    </lineage>
</organism>
<dbReference type="KEGG" id="ppd:Ppro_3745"/>
<protein>
    <submittedName>
        <fullName evidence="1">Uncharacterized protein</fullName>
    </submittedName>
</protein>
<keyword evidence="1" id="KW-0614">Plasmid</keyword>
<dbReference type="HOGENOM" id="CLU_1531139_0_0_7"/>
<name>A0R846_PELPD</name>
<gene>
    <name evidence="1" type="ordered locus">Ppro_3745</name>
</gene>
<accession>A0R846</accession>
<evidence type="ECO:0000313" key="1">
    <source>
        <dbReference type="EMBL" id="ABL01336.1"/>
    </source>
</evidence>
<dbReference type="EMBL" id="CP000483">
    <property type="protein sequence ID" value="ABL01336.1"/>
    <property type="molecule type" value="Genomic_DNA"/>
</dbReference>
<keyword evidence="2" id="KW-1185">Reference proteome</keyword>
<sequence length="175" mass="19268">MPTSPRKVSKRLIAVEQGRGGLQMLGARPMAKGVTQICRGSRLSVLLSVRSRQQNSQESLVTKDKMTQAVTVKPRNIRLPLSIYEKLCDEAQRRGTSKPAVMARMVLVERLGGNISLDSLVNIASQKISITTADPRFSIRLNEDYAKIVDAAMEVVSPGNFSKLVQVVLIERYGS</sequence>
<dbReference type="AlphaFoldDB" id="A0R846"/>
<proteinExistence type="predicted"/>
<reference evidence="1 2" key="1">
    <citation type="submission" date="2006-10" db="EMBL/GenBank/DDBJ databases">
        <title>Complete sequence of plasmid pPRO1 of Pelobacter propionicus DSM 2379.</title>
        <authorList>
            <consortium name="US DOE Joint Genome Institute"/>
            <person name="Copeland A."/>
            <person name="Lucas S."/>
            <person name="Lapidus A."/>
            <person name="Barry K."/>
            <person name="Detter J.C."/>
            <person name="Glavina del Rio T."/>
            <person name="Hammon N."/>
            <person name="Israni S."/>
            <person name="Dalin E."/>
            <person name="Tice H."/>
            <person name="Pitluck S."/>
            <person name="Saunders E."/>
            <person name="Brettin T."/>
            <person name="Bruce D."/>
            <person name="Han C."/>
            <person name="Tapia R."/>
            <person name="Schmutz J."/>
            <person name="Larimer F."/>
            <person name="Land M."/>
            <person name="Hauser L."/>
            <person name="Kyrpides N."/>
            <person name="Kim E."/>
            <person name="Lovley D."/>
            <person name="Richardson P."/>
        </authorList>
    </citation>
    <scope>NUCLEOTIDE SEQUENCE [LARGE SCALE GENOMIC DNA]</scope>
    <source>
        <strain evidence="2">DSM 2379 / NBRC 103807 / OttBd1</strain>
        <plasmid evidence="2">Plasmid pPRO1</plasmid>
    </source>
</reference>
<evidence type="ECO:0000313" key="2">
    <source>
        <dbReference type="Proteomes" id="UP000006732"/>
    </source>
</evidence>